<gene>
    <name evidence="1" type="ORF">QFC21_003206</name>
</gene>
<sequence length="688" mass="77351">MGEAAKQAVEVAIAKNDIKSELPRMSDEDGDDDQEDTLVDVHEEDGKKRRIAEMLATGDAVEEQNLYLFDGLAKTTSGEIVAADEAPADLFSIPSGTIAQVDVDDMQSHRWTYNEIVESNKRWYLFRDVAIEFLFADKRNFLCVLRNKKERQAVLQRISGKNDPNAIKQTALGTFLLDTVQKAMEKAGNELESVTRRWQTREISNVLNQFANRTPNAKTWASASEDNRGDVRELIPELYYSPLMLLNLNHHHFGKKQVTEEDVDDVELPPWALGNALLFTHRLREALESDYVSRHIHSWIDLVFGSKQHDKDSYTCYHPLSYKNAIDLDAIENEAEKAASVGIIHNFGQTPYQIFKEPHVYRYMGGKTTLPVEKRFGIAEHWQVLMRSALPVTESTFPIKTIVTPSSSEFPPTVLPKNRIPFPEALNVNLHFRNLDKSIRKYHVSGRLYGIVEYTDACLAVFINARLLATTSERGLISLWKLQAVNGSTAAIANTQFTIDALLRGHEGRVHHLAGSDTWSALVSCGDDGTAIVWDMNRKRFLHRLLVHPEEPVKCAAISETEGHIALMTDTRLHTYTLNGAHIASALLPPAAPSTFSFGGEQQKQTKPSFCGGVSFFHREFSKDGLLFAVGLNNNVSLWRLCPGVFGEPAWSLKEQKRYPGPEGTAAVTAVRFIEWVTNVSFYRQGFH</sequence>
<organism evidence="1 2">
    <name type="scientific">Naganishia friedmannii</name>
    <dbReference type="NCBI Taxonomy" id="89922"/>
    <lineage>
        <taxon>Eukaryota</taxon>
        <taxon>Fungi</taxon>
        <taxon>Dikarya</taxon>
        <taxon>Basidiomycota</taxon>
        <taxon>Agaricomycotina</taxon>
        <taxon>Tremellomycetes</taxon>
        <taxon>Filobasidiales</taxon>
        <taxon>Filobasidiaceae</taxon>
        <taxon>Naganishia</taxon>
    </lineage>
</organism>
<evidence type="ECO:0000313" key="1">
    <source>
        <dbReference type="EMBL" id="KAJ9101866.1"/>
    </source>
</evidence>
<comment type="caution">
    <text evidence="1">The sequence shown here is derived from an EMBL/GenBank/DDBJ whole genome shotgun (WGS) entry which is preliminary data.</text>
</comment>
<keyword evidence="2" id="KW-1185">Reference proteome</keyword>
<protein>
    <submittedName>
        <fullName evidence="1">Uncharacterized protein</fullName>
    </submittedName>
</protein>
<name>A0ACC2VSW0_9TREE</name>
<evidence type="ECO:0000313" key="2">
    <source>
        <dbReference type="Proteomes" id="UP001227268"/>
    </source>
</evidence>
<accession>A0ACC2VSW0</accession>
<dbReference type="Proteomes" id="UP001227268">
    <property type="component" value="Unassembled WGS sequence"/>
</dbReference>
<proteinExistence type="predicted"/>
<dbReference type="EMBL" id="JASBWT010000009">
    <property type="protein sequence ID" value="KAJ9101866.1"/>
    <property type="molecule type" value="Genomic_DNA"/>
</dbReference>
<reference evidence="1" key="1">
    <citation type="submission" date="2023-04" db="EMBL/GenBank/DDBJ databases">
        <title>Draft Genome sequencing of Naganishia species isolated from polar environments using Oxford Nanopore Technology.</title>
        <authorList>
            <person name="Leo P."/>
            <person name="Venkateswaran K."/>
        </authorList>
    </citation>
    <scope>NUCLEOTIDE SEQUENCE</scope>
    <source>
        <strain evidence="1">MNA-CCFEE 5423</strain>
    </source>
</reference>